<reference evidence="3 4" key="1">
    <citation type="journal article" date="2019" name="Int. J. Syst. Evol. Microbiol.">
        <title>The Global Catalogue of Microorganisms (GCM) 10K type strain sequencing project: providing services to taxonomists for standard genome sequencing and annotation.</title>
        <authorList>
            <consortium name="The Broad Institute Genomics Platform"/>
            <consortium name="The Broad Institute Genome Sequencing Center for Infectious Disease"/>
            <person name="Wu L."/>
            <person name="Ma J."/>
        </authorList>
    </citation>
    <scope>NUCLEOTIDE SEQUENCE [LARGE SCALE GENOMIC DNA]</scope>
    <source>
        <strain evidence="3 4">JCM 5067</strain>
    </source>
</reference>
<dbReference type="EMBL" id="BAAACA010000003">
    <property type="protein sequence ID" value="GAA0578311.1"/>
    <property type="molecule type" value="Genomic_DNA"/>
</dbReference>
<evidence type="ECO:0008006" key="5">
    <source>
        <dbReference type="Google" id="ProtNLM"/>
    </source>
</evidence>
<accession>A0ABN1EZE1</accession>
<feature type="compositionally biased region" description="Basic residues" evidence="2">
    <location>
        <begin position="1"/>
        <end position="11"/>
    </location>
</feature>
<sequence length="440" mass="45905">MHLLFRGRKPHSAKEFTVETNETTDAVTEAVTEPGSGHPGDNPPPATSRRGGFVYVMSNQETGNSVTVFTRDVYGNLTRKGTYPTGGLGVGRSYDLEDTSDPLVSQGSLIASEDQRFLFGVDSGSDEVSSLAVEGERLRLVSRVATGGVRPVSLAVHGGLLYAVNATDGSISGFQIGDDGTLTAIEGSHRSLIGGAAAGPSQIQFTPDGTQLIVTERQTNVIDVFPVDAYGRAGEPVRNQSAGLAPFTATFHGDVLMVTEIIGAPGFLGSMSTYHVNRDGTLQVISAAVTTTELTTCWTANSVLDPGVVYVANAQSGSIGAFRIDEQGAITLFPADGHLAVTRNSHATQDMAITNDGLYMYVLTAGIDEKIADPRLPTYVEGTPYCDKMSISAYRIEANAGLTTLKGFGVADDPPRVVSPGVLAPSAGGLAPGSEGIVAF</sequence>
<protein>
    <recommendedName>
        <fullName evidence="5">Lactonase family protein</fullName>
    </recommendedName>
</protein>
<dbReference type="Proteomes" id="UP001500668">
    <property type="component" value="Unassembled WGS sequence"/>
</dbReference>
<proteinExistence type="inferred from homology"/>
<feature type="region of interest" description="Disordered" evidence="2">
    <location>
        <begin position="30"/>
        <end position="49"/>
    </location>
</feature>
<name>A0ABN1EZE1_9ACTN</name>
<evidence type="ECO:0000313" key="4">
    <source>
        <dbReference type="Proteomes" id="UP001500668"/>
    </source>
</evidence>
<dbReference type="InterPro" id="IPR019405">
    <property type="entry name" value="Lactonase_7-beta_prop"/>
</dbReference>
<dbReference type="SUPFAM" id="SSF75011">
    <property type="entry name" value="3-carboxy-cis,cis-mucoante lactonizing enzyme"/>
    <property type="match status" value="1"/>
</dbReference>
<feature type="region of interest" description="Disordered" evidence="2">
    <location>
        <begin position="1"/>
        <end position="23"/>
    </location>
</feature>
<gene>
    <name evidence="3" type="ORF">GCM10010394_03540</name>
</gene>
<organism evidence="3 4">
    <name type="scientific">Streptomyces crystallinus</name>
    <dbReference type="NCBI Taxonomy" id="68191"/>
    <lineage>
        <taxon>Bacteria</taxon>
        <taxon>Bacillati</taxon>
        <taxon>Actinomycetota</taxon>
        <taxon>Actinomycetes</taxon>
        <taxon>Kitasatosporales</taxon>
        <taxon>Streptomycetaceae</taxon>
        <taxon>Streptomyces</taxon>
    </lineage>
</organism>
<comment type="similarity">
    <text evidence="1">Belongs to the cycloisomerase 2 family.</text>
</comment>
<dbReference type="PANTHER" id="PTHR30344">
    <property type="entry name" value="6-PHOSPHOGLUCONOLACTONASE-RELATED"/>
    <property type="match status" value="1"/>
</dbReference>
<evidence type="ECO:0000256" key="1">
    <source>
        <dbReference type="ARBA" id="ARBA00005564"/>
    </source>
</evidence>
<dbReference type="PANTHER" id="PTHR30344:SF1">
    <property type="entry name" value="6-PHOSPHOGLUCONOLACTONASE"/>
    <property type="match status" value="1"/>
</dbReference>
<evidence type="ECO:0000256" key="2">
    <source>
        <dbReference type="SAM" id="MobiDB-lite"/>
    </source>
</evidence>
<dbReference type="Pfam" id="PF10282">
    <property type="entry name" value="Lactonase"/>
    <property type="match status" value="1"/>
</dbReference>
<keyword evidence="4" id="KW-1185">Reference proteome</keyword>
<dbReference type="InterPro" id="IPR050282">
    <property type="entry name" value="Cycloisomerase_2"/>
</dbReference>
<dbReference type="Gene3D" id="2.130.10.10">
    <property type="entry name" value="YVTN repeat-like/Quinoprotein amine dehydrogenase"/>
    <property type="match status" value="1"/>
</dbReference>
<evidence type="ECO:0000313" key="3">
    <source>
        <dbReference type="EMBL" id="GAA0578311.1"/>
    </source>
</evidence>
<dbReference type="InterPro" id="IPR015943">
    <property type="entry name" value="WD40/YVTN_repeat-like_dom_sf"/>
</dbReference>
<comment type="caution">
    <text evidence="3">The sequence shown here is derived from an EMBL/GenBank/DDBJ whole genome shotgun (WGS) entry which is preliminary data.</text>
</comment>